<name>A0AAN7T4N4_9EURO</name>
<evidence type="ECO:0000256" key="1">
    <source>
        <dbReference type="SAM" id="SignalP"/>
    </source>
</evidence>
<dbReference type="AlphaFoldDB" id="A0AAN7T4N4"/>
<proteinExistence type="predicted"/>
<gene>
    <name evidence="3" type="ORF">LTR05_002646</name>
</gene>
<reference evidence="3 4" key="1">
    <citation type="submission" date="2023-08" db="EMBL/GenBank/DDBJ databases">
        <title>Black Yeasts Isolated from many extreme environments.</title>
        <authorList>
            <person name="Coleine C."/>
            <person name="Stajich J.E."/>
            <person name="Selbmann L."/>
        </authorList>
    </citation>
    <scope>NUCLEOTIDE SEQUENCE [LARGE SCALE GENOMIC DNA]</scope>
    <source>
        <strain evidence="3 4">CCFEE 5910</strain>
    </source>
</reference>
<protein>
    <recommendedName>
        <fullName evidence="2">NTF2-like domain-containing protein</fullName>
    </recommendedName>
</protein>
<dbReference type="Proteomes" id="UP001309876">
    <property type="component" value="Unassembled WGS sequence"/>
</dbReference>
<feature type="domain" description="NTF2-like" evidence="2">
    <location>
        <begin position="31"/>
        <end position="173"/>
    </location>
</feature>
<accession>A0AAN7T4N4</accession>
<comment type="caution">
    <text evidence="3">The sequence shown here is derived from an EMBL/GenBank/DDBJ whole genome shotgun (WGS) entry which is preliminary data.</text>
</comment>
<evidence type="ECO:0000313" key="4">
    <source>
        <dbReference type="Proteomes" id="UP001309876"/>
    </source>
</evidence>
<keyword evidence="1" id="KW-0732">Signal</keyword>
<sequence>MKFLITSLLAAATLTSASPVTRQTIEGFPPNCLSYARAQYIIEREIAYLRKADLADARAAGEELFAADFVQYGDSINSLRGDPVGTLVEPDGATYVNNTLSSPPIRGINSLAMIHNCTHIFWQWQFIGIGGPTAPNTIKGFTLLTVDNTRAEKPVVEQYVEFNSLAWAQNIGYTIEPPAE</sequence>
<dbReference type="EMBL" id="JAVRRJ010000002">
    <property type="protein sequence ID" value="KAK5088428.1"/>
    <property type="molecule type" value="Genomic_DNA"/>
</dbReference>
<feature type="chain" id="PRO_5042820049" description="NTF2-like domain-containing protein" evidence="1">
    <location>
        <begin position="18"/>
        <end position="180"/>
    </location>
</feature>
<evidence type="ECO:0000313" key="3">
    <source>
        <dbReference type="EMBL" id="KAK5088428.1"/>
    </source>
</evidence>
<dbReference type="Pfam" id="PF26534">
    <property type="entry name" value="NTF2_7"/>
    <property type="match status" value="1"/>
</dbReference>
<feature type="signal peptide" evidence="1">
    <location>
        <begin position="1"/>
        <end position="17"/>
    </location>
</feature>
<evidence type="ECO:0000259" key="2">
    <source>
        <dbReference type="Pfam" id="PF26534"/>
    </source>
</evidence>
<organism evidence="3 4">
    <name type="scientific">Lithohypha guttulata</name>
    <dbReference type="NCBI Taxonomy" id="1690604"/>
    <lineage>
        <taxon>Eukaryota</taxon>
        <taxon>Fungi</taxon>
        <taxon>Dikarya</taxon>
        <taxon>Ascomycota</taxon>
        <taxon>Pezizomycotina</taxon>
        <taxon>Eurotiomycetes</taxon>
        <taxon>Chaetothyriomycetidae</taxon>
        <taxon>Chaetothyriales</taxon>
        <taxon>Trichomeriaceae</taxon>
        <taxon>Lithohypha</taxon>
    </lineage>
</organism>
<dbReference type="InterPro" id="IPR058645">
    <property type="entry name" value="NTF2-like_dom_7"/>
</dbReference>
<keyword evidence="4" id="KW-1185">Reference proteome</keyword>